<keyword evidence="3" id="KW-0238">DNA-binding</keyword>
<dbReference type="CDD" id="cd05466">
    <property type="entry name" value="PBP2_LTTR_substrate"/>
    <property type="match status" value="1"/>
</dbReference>
<dbReference type="Pfam" id="PF00126">
    <property type="entry name" value="HTH_1"/>
    <property type="match status" value="1"/>
</dbReference>
<dbReference type="InterPro" id="IPR000847">
    <property type="entry name" value="LysR_HTH_N"/>
</dbReference>
<keyword evidence="2" id="KW-0805">Transcription regulation</keyword>
<dbReference type="PANTHER" id="PTHR30126:SF64">
    <property type="entry name" value="HTH-TYPE TRANSCRIPTIONAL REGULATOR CITR"/>
    <property type="match status" value="1"/>
</dbReference>
<dbReference type="Gene3D" id="1.10.10.10">
    <property type="entry name" value="Winged helix-like DNA-binding domain superfamily/Winged helix DNA-binding domain"/>
    <property type="match status" value="1"/>
</dbReference>
<dbReference type="Gene3D" id="3.40.190.290">
    <property type="match status" value="1"/>
</dbReference>
<gene>
    <name evidence="6" type="ORF">ABM34_06835</name>
</gene>
<evidence type="ECO:0000259" key="5">
    <source>
        <dbReference type="PROSITE" id="PS50931"/>
    </source>
</evidence>
<keyword evidence="7" id="KW-1185">Reference proteome</keyword>
<sequence length="305" mass="34882">MNTKDLQIFTTTYKSHSFSQAAEKIFMSPQGVSKTITKLEDELGVVLFDRTKQGIKPTNSANMLFEKATDLRVIFQSISMADSDNNLHQEMINLFIADDFSNYLGFDFFYNFQLDNPTKTLNFVEFPDSTLNNALISHGNIGFIEGPIDFKKFEGIYFTTNHYCAILSQHHPLAKAKEINVKDLNHESLATKSKEFQIFNAHLSELVKHQVFPIHTLQTSNNDFIVEFARRNLGIGIVPDYLLSLPHYKELANSGEVIQKGLSGAKLKRDIYFVQVKNKKLTTGEELFKEYVLDYLKNKQSDIEL</sequence>
<dbReference type="SUPFAM" id="SSF53850">
    <property type="entry name" value="Periplasmic binding protein-like II"/>
    <property type="match status" value="1"/>
</dbReference>
<dbReference type="SUPFAM" id="SSF46785">
    <property type="entry name" value="Winged helix' DNA-binding domain"/>
    <property type="match status" value="1"/>
</dbReference>
<reference evidence="7" key="1">
    <citation type="submission" date="2015-07" db="EMBL/GenBank/DDBJ databases">
        <title>Lactobacillus ginsenosidimutans/EMML 3141/ whole genome sequencing.</title>
        <authorList>
            <person name="Kim M.K."/>
            <person name="Im W.-T."/>
            <person name="Srinivasan S."/>
            <person name="Lee J.-J."/>
        </authorList>
    </citation>
    <scope>NUCLEOTIDE SEQUENCE [LARGE SCALE GENOMIC DNA]</scope>
    <source>
        <strain evidence="7">EMML 3041</strain>
    </source>
</reference>
<evidence type="ECO:0000313" key="7">
    <source>
        <dbReference type="Proteomes" id="UP000036106"/>
    </source>
</evidence>
<dbReference type="Pfam" id="PF03466">
    <property type="entry name" value="LysR_substrate"/>
    <property type="match status" value="1"/>
</dbReference>
<evidence type="ECO:0000256" key="4">
    <source>
        <dbReference type="ARBA" id="ARBA00023163"/>
    </source>
</evidence>
<dbReference type="GO" id="GO:0003700">
    <property type="term" value="F:DNA-binding transcription factor activity"/>
    <property type="evidence" value="ECO:0007669"/>
    <property type="project" value="InterPro"/>
</dbReference>
<accession>A0A0H4QJR5</accession>
<dbReference type="PATRIC" id="fig|1007676.4.peg.1364"/>
<comment type="similarity">
    <text evidence="1">Belongs to the LysR transcriptional regulatory family.</text>
</comment>
<evidence type="ECO:0000313" key="6">
    <source>
        <dbReference type="EMBL" id="AKP67281.1"/>
    </source>
</evidence>
<evidence type="ECO:0000256" key="1">
    <source>
        <dbReference type="ARBA" id="ARBA00009437"/>
    </source>
</evidence>
<dbReference type="STRING" id="1007676.ABM34_06835"/>
<dbReference type="AlphaFoldDB" id="A0A0H4QJR5"/>
<dbReference type="InterPro" id="IPR036388">
    <property type="entry name" value="WH-like_DNA-bd_sf"/>
</dbReference>
<dbReference type="PRINTS" id="PR00039">
    <property type="entry name" value="HTHLYSR"/>
</dbReference>
<evidence type="ECO:0000256" key="2">
    <source>
        <dbReference type="ARBA" id="ARBA00023015"/>
    </source>
</evidence>
<evidence type="ECO:0000256" key="3">
    <source>
        <dbReference type="ARBA" id="ARBA00023125"/>
    </source>
</evidence>
<dbReference type="RefSeq" id="WP_048704491.1">
    <property type="nucleotide sequence ID" value="NZ_CP012034.1"/>
</dbReference>
<dbReference type="PROSITE" id="PS50931">
    <property type="entry name" value="HTH_LYSR"/>
    <property type="match status" value="1"/>
</dbReference>
<dbReference type="KEGG" id="lgn:ABM34_06835"/>
<organism evidence="6 7">
    <name type="scientific">Companilactobacillus ginsenosidimutans</name>
    <dbReference type="NCBI Taxonomy" id="1007676"/>
    <lineage>
        <taxon>Bacteria</taxon>
        <taxon>Bacillati</taxon>
        <taxon>Bacillota</taxon>
        <taxon>Bacilli</taxon>
        <taxon>Lactobacillales</taxon>
        <taxon>Lactobacillaceae</taxon>
        <taxon>Companilactobacillus</taxon>
    </lineage>
</organism>
<feature type="domain" description="HTH lysR-type" evidence="5">
    <location>
        <begin position="1"/>
        <end position="58"/>
    </location>
</feature>
<dbReference type="GO" id="GO:0000976">
    <property type="term" value="F:transcription cis-regulatory region binding"/>
    <property type="evidence" value="ECO:0007669"/>
    <property type="project" value="TreeGrafter"/>
</dbReference>
<dbReference type="OrthoDB" id="9803735at2"/>
<dbReference type="InterPro" id="IPR036390">
    <property type="entry name" value="WH_DNA-bd_sf"/>
</dbReference>
<dbReference type="InterPro" id="IPR005119">
    <property type="entry name" value="LysR_subst-bd"/>
</dbReference>
<proteinExistence type="inferred from homology"/>
<keyword evidence="4" id="KW-0804">Transcription</keyword>
<dbReference type="PANTHER" id="PTHR30126">
    <property type="entry name" value="HTH-TYPE TRANSCRIPTIONAL REGULATOR"/>
    <property type="match status" value="1"/>
</dbReference>
<dbReference type="Proteomes" id="UP000036106">
    <property type="component" value="Chromosome"/>
</dbReference>
<dbReference type="EMBL" id="CP012034">
    <property type="protein sequence ID" value="AKP67281.1"/>
    <property type="molecule type" value="Genomic_DNA"/>
</dbReference>
<name>A0A0H4QJR5_9LACO</name>
<protein>
    <recommendedName>
        <fullName evidence="5">HTH lysR-type domain-containing protein</fullName>
    </recommendedName>
</protein>